<dbReference type="AlphaFoldDB" id="A0A1X9YRZ1"/>
<evidence type="ECO:0000313" key="2">
    <source>
        <dbReference type="EMBL" id="ARS35628.1"/>
    </source>
</evidence>
<reference evidence="3" key="1">
    <citation type="submission" date="2017-05" db="EMBL/GenBank/DDBJ databases">
        <authorList>
            <person name="Ray J."/>
            <person name="Price M."/>
            <person name="Deutschbauer A."/>
        </authorList>
    </citation>
    <scope>NUCLEOTIDE SEQUENCE [LARGE SCALE GENOMIC DNA]</scope>
    <source>
        <strain evidence="3">DSM 19842</strain>
    </source>
</reference>
<dbReference type="STRING" id="709015.GCA_000472485_01882"/>
<accession>A0A1X9YRZ1</accession>
<feature type="coiled-coil region" evidence="1">
    <location>
        <begin position="23"/>
        <end position="50"/>
    </location>
</feature>
<dbReference type="Proteomes" id="UP000266292">
    <property type="component" value="Chromosome"/>
</dbReference>
<evidence type="ECO:0000256" key="1">
    <source>
        <dbReference type="SAM" id="Coils"/>
    </source>
</evidence>
<proteinExistence type="predicted"/>
<keyword evidence="3" id="KW-1185">Reference proteome</keyword>
<evidence type="ECO:0000313" key="3">
    <source>
        <dbReference type="Proteomes" id="UP000266292"/>
    </source>
</evidence>
<dbReference type="OrthoDB" id="883158at2"/>
<sequence length="132" mass="14999">MNAKALNESIVAILEKKQELSKLDYNDARYDDIEEELHDLEDDFNEEYGDELEDVLEDVHGKIKSDADILLPTAYMASTLDTKALEDSEEAEGVWVESDSFPGVEMRLVLVANPPRILLILSDQERVLWTAE</sequence>
<keyword evidence="1" id="KW-0175">Coiled coil</keyword>
<name>A0A1X9YRZ1_9BACT</name>
<protein>
    <submittedName>
        <fullName evidence="2">Uncharacterized protein</fullName>
    </submittedName>
</protein>
<dbReference type="KEGG" id="pact:CA264_09340"/>
<organism evidence="2 3">
    <name type="scientific">Pontibacter actiniarum</name>
    <dbReference type="NCBI Taxonomy" id="323450"/>
    <lineage>
        <taxon>Bacteria</taxon>
        <taxon>Pseudomonadati</taxon>
        <taxon>Bacteroidota</taxon>
        <taxon>Cytophagia</taxon>
        <taxon>Cytophagales</taxon>
        <taxon>Hymenobacteraceae</taxon>
        <taxon>Pontibacter</taxon>
    </lineage>
</organism>
<dbReference type="RefSeq" id="WP_025606602.1">
    <property type="nucleotide sequence ID" value="NZ_CP021235.1"/>
</dbReference>
<dbReference type="EMBL" id="CP021235">
    <property type="protein sequence ID" value="ARS35628.1"/>
    <property type="molecule type" value="Genomic_DNA"/>
</dbReference>
<gene>
    <name evidence="2" type="ORF">CA264_09340</name>
</gene>